<comment type="similarity">
    <text evidence="2">Belongs to the glyceraldehyde-3-phosphate dehydrogenase family.</text>
</comment>
<proteinExistence type="inferred from homology"/>
<dbReference type="GO" id="GO:0004365">
    <property type="term" value="F:glyceraldehyde-3-phosphate dehydrogenase (NAD+) (phosphorylating) activity"/>
    <property type="evidence" value="ECO:0007669"/>
    <property type="project" value="UniProtKB-EC"/>
</dbReference>
<organism evidence="8 9">
    <name type="scientific">Dendrobium chrysotoxum</name>
    <name type="common">Orchid</name>
    <dbReference type="NCBI Taxonomy" id="161865"/>
    <lineage>
        <taxon>Eukaryota</taxon>
        <taxon>Viridiplantae</taxon>
        <taxon>Streptophyta</taxon>
        <taxon>Embryophyta</taxon>
        <taxon>Tracheophyta</taxon>
        <taxon>Spermatophyta</taxon>
        <taxon>Magnoliopsida</taxon>
        <taxon>Liliopsida</taxon>
        <taxon>Asparagales</taxon>
        <taxon>Orchidaceae</taxon>
        <taxon>Epidendroideae</taxon>
        <taxon>Malaxideae</taxon>
        <taxon>Dendrobiinae</taxon>
        <taxon>Dendrobium</taxon>
    </lineage>
</organism>
<evidence type="ECO:0000256" key="3">
    <source>
        <dbReference type="ARBA" id="ARBA00013119"/>
    </source>
</evidence>
<evidence type="ECO:0000313" key="8">
    <source>
        <dbReference type="EMBL" id="KAH0462671.1"/>
    </source>
</evidence>
<comment type="pathway">
    <text evidence="1">Carbohydrate degradation; glycolysis; pyruvate from D-glyceraldehyde 3-phosphate: step 1/5.</text>
</comment>
<dbReference type="Pfam" id="PF02800">
    <property type="entry name" value="Gp_dh_C"/>
    <property type="match status" value="1"/>
</dbReference>
<reference evidence="8 9" key="1">
    <citation type="journal article" date="2021" name="Hortic Res">
        <title>Chromosome-scale assembly of the Dendrobium chrysotoxum genome enhances the understanding of orchid evolution.</title>
        <authorList>
            <person name="Zhang Y."/>
            <person name="Zhang G.Q."/>
            <person name="Zhang D."/>
            <person name="Liu X.D."/>
            <person name="Xu X.Y."/>
            <person name="Sun W.H."/>
            <person name="Yu X."/>
            <person name="Zhu X."/>
            <person name="Wang Z.W."/>
            <person name="Zhao X."/>
            <person name="Zhong W.Y."/>
            <person name="Chen H."/>
            <person name="Yin W.L."/>
            <person name="Huang T."/>
            <person name="Niu S.C."/>
            <person name="Liu Z.J."/>
        </authorList>
    </citation>
    <scope>NUCLEOTIDE SEQUENCE [LARGE SCALE GENOMIC DNA]</scope>
    <source>
        <strain evidence="8">Lindl</strain>
    </source>
</reference>
<dbReference type="EC" id="1.2.1.12" evidence="3"/>
<name>A0AAV7H100_DENCH</name>
<dbReference type="InterPro" id="IPR020829">
    <property type="entry name" value="GlycerAld_3-P_DH_cat"/>
</dbReference>
<dbReference type="GO" id="GO:0005829">
    <property type="term" value="C:cytosol"/>
    <property type="evidence" value="ECO:0007669"/>
    <property type="project" value="TreeGrafter"/>
</dbReference>
<gene>
    <name evidence="8" type="ORF">IEQ34_010246</name>
</gene>
<dbReference type="SUPFAM" id="SSF55347">
    <property type="entry name" value="Glyceraldehyde-3-phosphate dehydrogenase-like, C-terminal domain"/>
    <property type="match status" value="1"/>
</dbReference>
<dbReference type="AlphaFoldDB" id="A0AAV7H100"/>
<evidence type="ECO:0000256" key="5">
    <source>
        <dbReference type="ARBA" id="ARBA00023027"/>
    </source>
</evidence>
<comment type="caution">
    <text evidence="8">The sequence shown here is derived from an EMBL/GenBank/DDBJ whole genome shotgun (WGS) entry which is preliminary data.</text>
</comment>
<evidence type="ECO:0000313" key="9">
    <source>
        <dbReference type="Proteomes" id="UP000775213"/>
    </source>
</evidence>
<evidence type="ECO:0000256" key="1">
    <source>
        <dbReference type="ARBA" id="ARBA00004869"/>
    </source>
</evidence>
<keyword evidence="5" id="KW-0520">NAD</keyword>
<evidence type="ECO:0000256" key="6">
    <source>
        <dbReference type="ARBA" id="ARBA00023152"/>
    </source>
</evidence>
<accession>A0AAV7H100</accession>
<dbReference type="InterPro" id="IPR020831">
    <property type="entry name" value="GlycerAld/Erythrose_P_DH"/>
</dbReference>
<protein>
    <recommendedName>
        <fullName evidence="3">glyceraldehyde-3-phosphate dehydrogenase (phosphorylating)</fullName>
        <ecNumber evidence="3">1.2.1.12</ecNumber>
    </recommendedName>
</protein>
<evidence type="ECO:0000256" key="2">
    <source>
        <dbReference type="ARBA" id="ARBA00007406"/>
    </source>
</evidence>
<evidence type="ECO:0000256" key="4">
    <source>
        <dbReference type="ARBA" id="ARBA00023002"/>
    </source>
</evidence>
<dbReference type="PANTHER" id="PTHR10836:SF112">
    <property type="entry name" value="GLYCERALDEHYDE-3-PHOSPHATE DEHYDROGENASE GAPC1, CYTOSOLIC-RELATED"/>
    <property type="match status" value="1"/>
</dbReference>
<evidence type="ECO:0000259" key="7">
    <source>
        <dbReference type="Pfam" id="PF02800"/>
    </source>
</evidence>
<keyword evidence="4" id="KW-0560">Oxidoreductase</keyword>
<dbReference type="Gene3D" id="3.30.360.10">
    <property type="entry name" value="Dihydrodipicolinate Reductase, domain 2"/>
    <property type="match status" value="1"/>
</dbReference>
<feature type="domain" description="Glyceraldehyde 3-phosphate dehydrogenase catalytic" evidence="7">
    <location>
        <begin position="51"/>
        <end position="99"/>
    </location>
</feature>
<sequence>MEIKSGLFAYWLLYGPMRSNDGAMTIDAKKLACVNIFENGIYVFFLLVNEQAVGKVLPTLNGKFTGMAFRVPTVDVSVVDLTMRIEKAATYEEIKASLK</sequence>
<dbReference type="GO" id="GO:0006096">
    <property type="term" value="P:glycolytic process"/>
    <property type="evidence" value="ECO:0007669"/>
    <property type="project" value="UniProtKB-KW"/>
</dbReference>
<dbReference type="PANTHER" id="PTHR10836">
    <property type="entry name" value="GLYCERALDEHYDE 3-PHOSPHATE DEHYDROGENASE"/>
    <property type="match status" value="1"/>
</dbReference>
<dbReference type="EMBL" id="JAGFBR010000009">
    <property type="protein sequence ID" value="KAH0462671.1"/>
    <property type="molecule type" value="Genomic_DNA"/>
</dbReference>
<keyword evidence="9" id="KW-1185">Reference proteome</keyword>
<dbReference type="Proteomes" id="UP000775213">
    <property type="component" value="Unassembled WGS sequence"/>
</dbReference>
<keyword evidence="6" id="KW-0324">Glycolysis</keyword>